<dbReference type="InterPro" id="IPR048332">
    <property type="entry name" value="GD_AH_C"/>
</dbReference>
<name>A0A1G5CQ48_9BACT</name>
<protein>
    <submittedName>
        <fullName evidence="5">Altronate dehydratase large subunit</fullName>
    </submittedName>
</protein>
<dbReference type="Pfam" id="PF04295">
    <property type="entry name" value="GD_AH_second"/>
    <property type="match status" value="1"/>
</dbReference>
<evidence type="ECO:0000259" key="3">
    <source>
        <dbReference type="Pfam" id="PF04295"/>
    </source>
</evidence>
<keyword evidence="2" id="KW-0456">Lyase</keyword>
<dbReference type="STRING" id="419481.SAMN05216233_103151"/>
<evidence type="ECO:0000259" key="4">
    <source>
        <dbReference type="Pfam" id="PF20629"/>
    </source>
</evidence>
<dbReference type="EMBL" id="FMUX01000003">
    <property type="protein sequence ID" value="SCY04669.1"/>
    <property type="molecule type" value="Genomic_DNA"/>
</dbReference>
<evidence type="ECO:0000313" key="6">
    <source>
        <dbReference type="Proteomes" id="UP000198870"/>
    </source>
</evidence>
<evidence type="ECO:0000256" key="2">
    <source>
        <dbReference type="ARBA" id="ARBA00023239"/>
    </source>
</evidence>
<evidence type="ECO:0000256" key="1">
    <source>
        <dbReference type="ARBA" id="ARBA00010986"/>
    </source>
</evidence>
<dbReference type="InterPro" id="IPR007392">
    <property type="entry name" value="GD_AH_second"/>
</dbReference>
<dbReference type="InterPro" id="IPR052172">
    <property type="entry name" value="UxaA_altronate/galactarate_dh"/>
</dbReference>
<dbReference type="OrthoDB" id="9804574at2"/>
<dbReference type="GO" id="GO:0019698">
    <property type="term" value="P:D-galacturonate catabolic process"/>
    <property type="evidence" value="ECO:0007669"/>
    <property type="project" value="TreeGrafter"/>
</dbReference>
<comment type="similarity">
    <text evidence="1">Belongs to the UxaA family.</text>
</comment>
<dbReference type="RefSeq" id="WP_092209302.1">
    <property type="nucleotide sequence ID" value="NZ_FMUX01000003.1"/>
</dbReference>
<feature type="domain" description="D-galactarate/Altronate dehydratase second" evidence="3">
    <location>
        <begin position="7"/>
        <end position="129"/>
    </location>
</feature>
<feature type="domain" description="D-galactarate/Altronate dehydratase C-terminal" evidence="4">
    <location>
        <begin position="142"/>
        <end position="381"/>
    </location>
</feature>
<evidence type="ECO:0000313" key="5">
    <source>
        <dbReference type="EMBL" id="SCY04669.1"/>
    </source>
</evidence>
<dbReference type="PANTHER" id="PTHR30536:SF5">
    <property type="entry name" value="ALTRONATE DEHYDRATASE"/>
    <property type="match status" value="1"/>
</dbReference>
<proteinExistence type="inferred from homology"/>
<dbReference type="AlphaFoldDB" id="A0A1G5CQ48"/>
<gene>
    <name evidence="5" type="ORF">SAMN05216233_103151</name>
</gene>
<dbReference type="Pfam" id="PF20629">
    <property type="entry name" value="GD_AH_C"/>
    <property type="match status" value="1"/>
</dbReference>
<accession>A0A1G5CQ48</accession>
<dbReference type="PANTHER" id="PTHR30536">
    <property type="entry name" value="ALTRONATE/GALACTARATE DEHYDRATASE"/>
    <property type="match status" value="1"/>
</dbReference>
<sequence>MTETFNGYQRADGSVGIRNKLLIAAVDECADGVCRAIAKSIPEAVVITNVVTCMMAGNEELLANIIGCGNNPNVGAVLVVAMGCGSIDPEVVAGPVRATGKPADTLKIMACGGSKKAIAAVTTKAKNLEAALASTPRVEADLSQLVVGVKCGGSDTSSGLASNPTVGVAVDHMVDQGATVIGGELIELIGGESYLTERMADPAVKEKFLKLVAAEERRWNIPGAEVEIMSVGNSTGGLTTIEEKTLGAISKFGSRQVVGVLKAGPAGIERPDPGKPGLYISEATHLCGASAVNFAAMGCQLILWTSGGAGFNNPMVPVIRVSGNPELITEDQDIDATPIMRGEATSREIGAELIQKICEVACGAPTAIEEVASAFMSIYQKEQRLERCLALMETPPCASQRA</sequence>
<organism evidence="5 6">
    <name type="scientific">Desulfoluna spongiiphila</name>
    <dbReference type="NCBI Taxonomy" id="419481"/>
    <lineage>
        <taxon>Bacteria</taxon>
        <taxon>Pseudomonadati</taxon>
        <taxon>Thermodesulfobacteriota</taxon>
        <taxon>Desulfobacteria</taxon>
        <taxon>Desulfobacterales</taxon>
        <taxon>Desulfolunaceae</taxon>
        <taxon>Desulfoluna</taxon>
    </lineage>
</organism>
<keyword evidence="6" id="KW-1185">Reference proteome</keyword>
<dbReference type="Proteomes" id="UP000198870">
    <property type="component" value="Unassembled WGS sequence"/>
</dbReference>
<dbReference type="GO" id="GO:0016829">
    <property type="term" value="F:lyase activity"/>
    <property type="evidence" value="ECO:0007669"/>
    <property type="project" value="UniProtKB-KW"/>
</dbReference>
<reference evidence="5 6" key="1">
    <citation type="submission" date="2016-10" db="EMBL/GenBank/DDBJ databases">
        <authorList>
            <person name="de Groot N.N."/>
        </authorList>
    </citation>
    <scope>NUCLEOTIDE SEQUENCE [LARGE SCALE GENOMIC DNA]</scope>
    <source>
        <strain evidence="5 6">AA1</strain>
    </source>
</reference>